<name>A0A914RPB1_PAREQ</name>
<keyword evidence="1" id="KW-0472">Membrane</keyword>
<dbReference type="AlphaFoldDB" id="A0A914RPB1"/>
<keyword evidence="2" id="KW-1185">Reference proteome</keyword>
<accession>A0A914RPB1</accession>
<sequence length="98" mass="11326">MFQLEFSFYNSEFKCFRTGHIEAFGGFFSVLFASRRFASFLDDSLITAEQRLLRSVEIAAILTKVNRLDLAGRTLPFVYLYHIDCLFLIVLFVLIVSV</sequence>
<keyword evidence="1" id="KW-0812">Transmembrane</keyword>
<keyword evidence="1" id="KW-1133">Transmembrane helix</keyword>
<feature type="transmembrane region" description="Helical" evidence="1">
    <location>
        <begin position="77"/>
        <end position="96"/>
    </location>
</feature>
<reference evidence="3" key="1">
    <citation type="submission" date="2022-11" db="UniProtKB">
        <authorList>
            <consortium name="WormBaseParasite"/>
        </authorList>
    </citation>
    <scope>IDENTIFICATION</scope>
</reference>
<evidence type="ECO:0000313" key="2">
    <source>
        <dbReference type="Proteomes" id="UP000887564"/>
    </source>
</evidence>
<evidence type="ECO:0000256" key="1">
    <source>
        <dbReference type="SAM" id="Phobius"/>
    </source>
</evidence>
<organism evidence="2 3">
    <name type="scientific">Parascaris equorum</name>
    <name type="common">Equine roundworm</name>
    <dbReference type="NCBI Taxonomy" id="6256"/>
    <lineage>
        <taxon>Eukaryota</taxon>
        <taxon>Metazoa</taxon>
        <taxon>Ecdysozoa</taxon>
        <taxon>Nematoda</taxon>
        <taxon>Chromadorea</taxon>
        <taxon>Rhabditida</taxon>
        <taxon>Spirurina</taxon>
        <taxon>Ascaridomorpha</taxon>
        <taxon>Ascaridoidea</taxon>
        <taxon>Ascarididae</taxon>
        <taxon>Parascaris</taxon>
    </lineage>
</organism>
<evidence type="ECO:0000313" key="3">
    <source>
        <dbReference type="WBParaSite" id="PEQ_0000833901-mRNA-1"/>
    </source>
</evidence>
<dbReference type="Proteomes" id="UP000887564">
    <property type="component" value="Unplaced"/>
</dbReference>
<proteinExistence type="predicted"/>
<dbReference type="WBParaSite" id="PEQ_0000833901-mRNA-1">
    <property type="protein sequence ID" value="PEQ_0000833901-mRNA-1"/>
    <property type="gene ID" value="PEQ_0000833901"/>
</dbReference>
<protein>
    <submittedName>
        <fullName evidence="3">Uncharacterized protein</fullName>
    </submittedName>
</protein>